<protein>
    <submittedName>
        <fullName evidence="1">Uncharacterized protein</fullName>
    </submittedName>
</protein>
<organism evidence="1 2">
    <name type="scientific">Ascobolus immersus RN42</name>
    <dbReference type="NCBI Taxonomy" id="1160509"/>
    <lineage>
        <taxon>Eukaryota</taxon>
        <taxon>Fungi</taxon>
        <taxon>Dikarya</taxon>
        <taxon>Ascomycota</taxon>
        <taxon>Pezizomycotina</taxon>
        <taxon>Pezizomycetes</taxon>
        <taxon>Pezizales</taxon>
        <taxon>Ascobolaceae</taxon>
        <taxon>Ascobolus</taxon>
    </lineage>
</organism>
<dbReference type="AlphaFoldDB" id="A0A3N4HLD2"/>
<keyword evidence="2" id="KW-1185">Reference proteome</keyword>
<dbReference type="EMBL" id="ML119852">
    <property type="protein sequence ID" value="RPA72670.1"/>
    <property type="molecule type" value="Genomic_DNA"/>
</dbReference>
<evidence type="ECO:0000313" key="2">
    <source>
        <dbReference type="Proteomes" id="UP000275078"/>
    </source>
</evidence>
<accession>A0A3N4HLD2</accession>
<name>A0A3N4HLD2_ASCIM</name>
<sequence>MALPTSPFQNLPYELRLAIFEWIQNREDAKSFRAMDSVNYCLITPTIFLRHHLSDEEEHIFHMLISNWAGESGGPKDGSGFVLSKARWSDFEIYNLFQGALVPGTIVKKRGLICAYKQLAKERLSSWDHIQLRRGIEPYHRLQALLHDAEFPFVGYGYDTTTDTINAPGKGVVPPILQTNCREKVKEVVDQLDAFILNKRGPSTKDYRGSKLFGCFLTAALGRFRTLMGQRIMRDGTPHPSTNFRVHDWFTYGRNLVLGLVDLMELSERIYDLVRLERREALEATTSVQ</sequence>
<evidence type="ECO:0000313" key="1">
    <source>
        <dbReference type="EMBL" id="RPA72670.1"/>
    </source>
</evidence>
<dbReference type="Proteomes" id="UP000275078">
    <property type="component" value="Unassembled WGS sequence"/>
</dbReference>
<reference evidence="1 2" key="1">
    <citation type="journal article" date="2018" name="Nat. Ecol. Evol.">
        <title>Pezizomycetes genomes reveal the molecular basis of ectomycorrhizal truffle lifestyle.</title>
        <authorList>
            <person name="Murat C."/>
            <person name="Payen T."/>
            <person name="Noel B."/>
            <person name="Kuo A."/>
            <person name="Morin E."/>
            <person name="Chen J."/>
            <person name="Kohler A."/>
            <person name="Krizsan K."/>
            <person name="Balestrini R."/>
            <person name="Da Silva C."/>
            <person name="Montanini B."/>
            <person name="Hainaut M."/>
            <person name="Levati E."/>
            <person name="Barry K.W."/>
            <person name="Belfiori B."/>
            <person name="Cichocki N."/>
            <person name="Clum A."/>
            <person name="Dockter R.B."/>
            <person name="Fauchery L."/>
            <person name="Guy J."/>
            <person name="Iotti M."/>
            <person name="Le Tacon F."/>
            <person name="Lindquist E.A."/>
            <person name="Lipzen A."/>
            <person name="Malagnac F."/>
            <person name="Mello A."/>
            <person name="Molinier V."/>
            <person name="Miyauchi S."/>
            <person name="Poulain J."/>
            <person name="Riccioni C."/>
            <person name="Rubini A."/>
            <person name="Sitrit Y."/>
            <person name="Splivallo R."/>
            <person name="Traeger S."/>
            <person name="Wang M."/>
            <person name="Zifcakova L."/>
            <person name="Wipf D."/>
            <person name="Zambonelli A."/>
            <person name="Paolocci F."/>
            <person name="Nowrousian M."/>
            <person name="Ottonello S."/>
            <person name="Baldrian P."/>
            <person name="Spatafora J.W."/>
            <person name="Henrissat B."/>
            <person name="Nagy L.G."/>
            <person name="Aury J.M."/>
            <person name="Wincker P."/>
            <person name="Grigoriev I.V."/>
            <person name="Bonfante P."/>
            <person name="Martin F.M."/>
        </authorList>
    </citation>
    <scope>NUCLEOTIDE SEQUENCE [LARGE SCALE GENOMIC DNA]</scope>
    <source>
        <strain evidence="1 2">RN42</strain>
    </source>
</reference>
<proteinExistence type="predicted"/>
<gene>
    <name evidence="1" type="ORF">BJ508DRAFT_314549</name>
</gene>